<dbReference type="GO" id="GO:0160148">
    <property type="term" value="F:tRNA pseudouridine(55) synthase activity"/>
    <property type="evidence" value="ECO:0007669"/>
    <property type="project" value="UniProtKB-EC"/>
</dbReference>
<dbReference type="InterPro" id="IPR020103">
    <property type="entry name" value="PsdUridine_synth_cat_dom_sf"/>
</dbReference>
<dbReference type="GO" id="GO:0003723">
    <property type="term" value="F:RNA binding"/>
    <property type="evidence" value="ECO:0007669"/>
    <property type="project" value="InterPro"/>
</dbReference>
<dbReference type="STRING" id="1121316.SAMN02745207_00343"/>
<dbReference type="GO" id="GO:0031119">
    <property type="term" value="P:tRNA pseudouridine synthesis"/>
    <property type="evidence" value="ECO:0007669"/>
    <property type="project" value="UniProtKB-UniRule"/>
</dbReference>
<dbReference type="Proteomes" id="UP000184447">
    <property type="component" value="Unassembled WGS sequence"/>
</dbReference>
<dbReference type="CDD" id="cd02573">
    <property type="entry name" value="PseudoU_synth_EcTruB"/>
    <property type="match status" value="1"/>
</dbReference>
<accession>A0A1M5QXZ2</accession>
<gene>
    <name evidence="5" type="primary">truB</name>
    <name evidence="8" type="ORF">SAMN02745207_00343</name>
</gene>
<dbReference type="RefSeq" id="WP_073336338.1">
    <property type="nucleotide sequence ID" value="NZ_FQXM01000002.1"/>
</dbReference>
<sequence length="290" mass="33329">MNGVIIVDKPVGISSFDVIRRIKKATNIKKIGHTGTLDPLASGVLPICIGKATKLSNYLMSEKKTYRAELKLGVVTDTYDREGKILSENTIELSKEKVTEAIMSFVGEIKQIPPMYSALKINGKRLYELARQGIEVEREKRDITIYNIDIINMDLPYIIFDVQCSKGTYIRSLCYDIGEKLNVGGCMWNLRRISSGHFNIEESIELDKITKENFSEYTCSIEEILSLEGYEKVIVNEKMKTLLANGVKIKNEFLLKQFEENKRYMIYYNENEFLGLAIRENEELKMEIQF</sequence>
<evidence type="ECO:0000256" key="2">
    <source>
        <dbReference type="ARBA" id="ARBA00005642"/>
    </source>
</evidence>
<dbReference type="NCBIfam" id="TIGR00431">
    <property type="entry name" value="TruB"/>
    <property type="match status" value="1"/>
</dbReference>
<name>A0A1M5QXZ2_9CLOT</name>
<comment type="function">
    <text evidence="5">Responsible for synthesis of pseudouridine from uracil-55 in the psi GC loop of transfer RNAs.</text>
</comment>
<dbReference type="Pfam" id="PF01509">
    <property type="entry name" value="TruB_N"/>
    <property type="match status" value="1"/>
</dbReference>
<organism evidence="8 9">
    <name type="scientific">Clostridium grantii DSM 8605</name>
    <dbReference type="NCBI Taxonomy" id="1121316"/>
    <lineage>
        <taxon>Bacteria</taxon>
        <taxon>Bacillati</taxon>
        <taxon>Bacillota</taxon>
        <taxon>Clostridia</taxon>
        <taxon>Eubacteriales</taxon>
        <taxon>Clostridiaceae</taxon>
        <taxon>Clostridium</taxon>
    </lineage>
</organism>
<dbReference type="EMBL" id="FQXM01000002">
    <property type="protein sequence ID" value="SHH18559.1"/>
    <property type="molecule type" value="Genomic_DNA"/>
</dbReference>
<keyword evidence="4 5" id="KW-0413">Isomerase</keyword>
<dbReference type="AlphaFoldDB" id="A0A1M5QXZ2"/>
<evidence type="ECO:0000256" key="1">
    <source>
        <dbReference type="ARBA" id="ARBA00000385"/>
    </source>
</evidence>
<evidence type="ECO:0000313" key="8">
    <source>
        <dbReference type="EMBL" id="SHH18559.1"/>
    </source>
</evidence>
<dbReference type="InterPro" id="IPR032819">
    <property type="entry name" value="TruB_C"/>
</dbReference>
<evidence type="ECO:0000259" key="6">
    <source>
        <dbReference type="Pfam" id="PF01509"/>
    </source>
</evidence>
<feature type="domain" description="tRNA pseudouridylate synthase B C-terminal" evidence="7">
    <location>
        <begin position="171"/>
        <end position="211"/>
    </location>
</feature>
<dbReference type="PANTHER" id="PTHR13767:SF2">
    <property type="entry name" value="PSEUDOURIDYLATE SYNTHASE TRUB1"/>
    <property type="match status" value="1"/>
</dbReference>
<comment type="catalytic activity">
    <reaction evidence="1 5">
        <text>uridine(55) in tRNA = pseudouridine(55) in tRNA</text>
        <dbReference type="Rhea" id="RHEA:42532"/>
        <dbReference type="Rhea" id="RHEA-COMP:10101"/>
        <dbReference type="Rhea" id="RHEA-COMP:10102"/>
        <dbReference type="ChEBI" id="CHEBI:65314"/>
        <dbReference type="ChEBI" id="CHEBI:65315"/>
        <dbReference type="EC" id="5.4.99.25"/>
    </reaction>
</comment>
<dbReference type="PANTHER" id="PTHR13767">
    <property type="entry name" value="TRNA-PSEUDOURIDINE SYNTHASE"/>
    <property type="match status" value="1"/>
</dbReference>
<dbReference type="Pfam" id="PF16198">
    <property type="entry name" value="TruB_C_2"/>
    <property type="match status" value="1"/>
</dbReference>
<reference evidence="8 9" key="1">
    <citation type="submission" date="2016-11" db="EMBL/GenBank/DDBJ databases">
        <authorList>
            <person name="Jaros S."/>
            <person name="Januszkiewicz K."/>
            <person name="Wedrychowicz H."/>
        </authorList>
    </citation>
    <scope>NUCLEOTIDE SEQUENCE [LARGE SCALE GENOMIC DNA]</scope>
    <source>
        <strain evidence="8 9">DSM 8605</strain>
    </source>
</reference>
<dbReference type="InterPro" id="IPR014780">
    <property type="entry name" value="tRNA_psdUridine_synth_TruB"/>
</dbReference>
<evidence type="ECO:0000256" key="3">
    <source>
        <dbReference type="ARBA" id="ARBA00022694"/>
    </source>
</evidence>
<evidence type="ECO:0000256" key="5">
    <source>
        <dbReference type="HAMAP-Rule" id="MF_01080"/>
    </source>
</evidence>
<comment type="similarity">
    <text evidence="2 5">Belongs to the pseudouridine synthase TruB family. Type 1 subfamily.</text>
</comment>
<keyword evidence="9" id="KW-1185">Reference proteome</keyword>
<proteinExistence type="inferred from homology"/>
<feature type="domain" description="Pseudouridine synthase II N-terminal" evidence="6">
    <location>
        <begin position="23"/>
        <end position="170"/>
    </location>
</feature>
<evidence type="ECO:0000256" key="4">
    <source>
        <dbReference type="ARBA" id="ARBA00023235"/>
    </source>
</evidence>
<keyword evidence="3 5" id="KW-0819">tRNA processing</keyword>
<dbReference type="EC" id="5.4.99.25" evidence="5"/>
<dbReference type="Gene3D" id="3.30.2350.10">
    <property type="entry name" value="Pseudouridine synthase"/>
    <property type="match status" value="1"/>
</dbReference>
<dbReference type="FunFam" id="3.30.2350.10:FF:000011">
    <property type="entry name" value="tRNA pseudouridine synthase B"/>
    <property type="match status" value="1"/>
</dbReference>
<evidence type="ECO:0000313" key="9">
    <source>
        <dbReference type="Proteomes" id="UP000184447"/>
    </source>
</evidence>
<dbReference type="SUPFAM" id="SSF55120">
    <property type="entry name" value="Pseudouridine synthase"/>
    <property type="match status" value="1"/>
</dbReference>
<dbReference type="OrthoDB" id="9802309at2"/>
<dbReference type="InterPro" id="IPR002501">
    <property type="entry name" value="PsdUridine_synth_N"/>
</dbReference>
<dbReference type="HAMAP" id="MF_01080">
    <property type="entry name" value="TruB_bact"/>
    <property type="match status" value="1"/>
</dbReference>
<protein>
    <recommendedName>
        <fullName evidence="5">tRNA pseudouridine synthase B</fullName>
        <ecNumber evidence="5">5.4.99.25</ecNumber>
    </recommendedName>
    <alternativeName>
        <fullName evidence="5">tRNA pseudouridine(55) synthase</fullName>
        <shortName evidence="5">Psi55 synthase</shortName>
    </alternativeName>
    <alternativeName>
        <fullName evidence="5">tRNA pseudouridylate synthase</fullName>
    </alternativeName>
    <alternativeName>
        <fullName evidence="5">tRNA-uridine isomerase</fullName>
    </alternativeName>
</protein>
<feature type="active site" description="Nucleophile" evidence="5">
    <location>
        <position position="38"/>
    </location>
</feature>
<evidence type="ECO:0000259" key="7">
    <source>
        <dbReference type="Pfam" id="PF16198"/>
    </source>
</evidence>
<dbReference type="GO" id="GO:1990481">
    <property type="term" value="P:mRNA pseudouridine synthesis"/>
    <property type="evidence" value="ECO:0007669"/>
    <property type="project" value="TreeGrafter"/>
</dbReference>